<dbReference type="EMBL" id="OCZC01000103">
    <property type="protein sequence ID" value="SOO26858.1"/>
    <property type="molecule type" value="Genomic_DNA"/>
</dbReference>
<accession>A0A7Z7NKI8</accession>
<gene>
    <name evidence="1" type="ORF">XFF6991_4890</name>
</gene>
<name>A0A7Z7NKI8_XANCH</name>
<evidence type="ECO:0000313" key="2">
    <source>
        <dbReference type="Proteomes" id="UP000234345"/>
    </source>
</evidence>
<dbReference type="AlphaFoldDB" id="A0A7Z7NKI8"/>
<proteinExistence type="predicted"/>
<sequence>MACADEWDPLGIPVYRKDGRPRLKDLWSLHSLPNPHGSTQLRGILATLDDRGRGADMKEVLDPSGGPAGSCEKFLF</sequence>
<protein>
    <submittedName>
        <fullName evidence="1">Uncharacterized protein</fullName>
    </submittedName>
</protein>
<organism evidence="1 2">
    <name type="scientific">Xanthomonas campestris pv. phaseoli</name>
    <dbReference type="NCBI Taxonomy" id="317013"/>
    <lineage>
        <taxon>Bacteria</taxon>
        <taxon>Pseudomonadati</taxon>
        <taxon>Pseudomonadota</taxon>
        <taxon>Gammaproteobacteria</taxon>
        <taxon>Lysobacterales</taxon>
        <taxon>Lysobacteraceae</taxon>
        <taxon>Xanthomonas</taxon>
    </lineage>
</organism>
<evidence type="ECO:0000313" key="1">
    <source>
        <dbReference type="EMBL" id="SOO26858.1"/>
    </source>
</evidence>
<reference evidence="1 2" key="1">
    <citation type="submission" date="2017-10" db="EMBL/GenBank/DDBJ databases">
        <authorList>
            <person name="Regsiter A."/>
            <person name="William W."/>
        </authorList>
    </citation>
    <scope>NUCLEOTIDE SEQUENCE [LARGE SCALE GENOMIC DNA]</scope>
    <source>
        <strain evidence="1 2">CFBP6991</strain>
    </source>
</reference>
<dbReference type="Proteomes" id="UP000234345">
    <property type="component" value="Unassembled WGS sequence"/>
</dbReference>
<comment type="caution">
    <text evidence="1">The sequence shown here is derived from an EMBL/GenBank/DDBJ whole genome shotgun (WGS) entry which is preliminary data.</text>
</comment>